<feature type="domain" description="EF-hand" evidence="5">
    <location>
        <begin position="27"/>
        <end position="53"/>
    </location>
</feature>
<feature type="domain" description="EF-hand" evidence="5">
    <location>
        <begin position="88"/>
        <end position="116"/>
    </location>
</feature>
<dbReference type="Gene3D" id="1.10.238.10">
    <property type="entry name" value="EF-hand"/>
    <property type="match status" value="2"/>
</dbReference>
<dbReference type="SUPFAM" id="SSF47473">
    <property type="entry name" value="EF-hand"/>
    <property type="match status" value="1"/>
</dbReference>
<dbReference type="InterPro" id="IPR002048">
    <property type="entry name" value="EF_hand_dom"/>
</dbReference>
<keyword evidence="1" id="KW-0479">Metal-binding</keyword>
<dbReference type="EMBL" id="JAKKPZ010000485">
    <property type="protein sequence ID" value="KAI1694652.1"/>
    <property type="molecule type" value="Genomic_DNA"/>
</dbReference>
<sequence length="153" mass="17419">MIAPSFATLLFIVVFGIFSSAEDDLNFESFDKNDDGKISREEFVQSFVEKFQQDEHQHLSQGFDELDVNSDGYITQEEISKMPVLPPNVFEEFDTNHDGKLSQSEFVQVMSKDIKSLAQSLFQSLDRNKDGYISRDEVCVQILSSSSESELKL</sequence>
<gene>
    <name evidence="6" type="ORF">DdX_20000</name>
</gene>
<keyword evidence="4" id="KW-0732">Signal</keyword>
<reference evidence="6" key="1">
    <citation type="submission" date="2022-01" db="EMBL/GenBank/DDBJ databases">
        <title>Genome Sequence Resource for Two Populations of Ditylenchus destructor, the Migratory Endoparasitic Phytonematode.</title>
        <authorList>
            <person name="Zhang H."/>
            <person name="Lin R."/>
            <person name="Xie B."/>
        </authorList>
    </citation>
    <scope>NUCLEOTIDE SEQUENCE</scope>
    <source>
        <strain evidence="6">BazhouSP</strain>
    </source>
</reference>
<evidence type="ECO:0000256" key="3">
    <source>
        <dbReference type="ARBA" id="ARBA00022837"/>
    </source>
</evidence>
<protein>
    <submittedName>
        <fullName evidence="6">EF hand domain-containing protein</fullName>
    </submittedName>
</protein>
<feature type="signal peptide" evidence="4">
    <location>
        <begin position="1"/>
        <end position="21"/>
    </location>
</feature>
<comment type="caution">
    <text evidence="6">The sequence shown here is derived from an EMBL/GenBank/DDBJ whole genome shotgun (WGS) entry which is preliminary data.</text>
</comment>
<accession>A0AAD4QTW1</accession>
<feature type="domain" description="EF-hand" evidence="5">
    <location>
        <begin position="118"/>
        <end position="148"/>
    </location>
</feature>
<dbReference type="SMART" id="SM00054">
    <property type="entry name" value="EFh"/>
    <property type="match status" value="4"/>
</dbReference>
<evidence type="ECO:0000256" key="4">
    <source>
        <dbReference type="SAM" id="SignalP"/>
    </source>
</evidence>
<dbReference type="GO" id="GO:0005509">
    <property type="term" value="F:calcium ion binding"/>
    <property type="evidence" value="ECO:0007669"/>
    <property type="project" value="InterPro"/>
</dbReference>
<dbReference type="PROSITE" id="PS00018">
    <property type="entry name" value="EF_HAND_1"/>
    <property type="match status" value="3"/>
</dbReference>
<dbReference type="AlphaFoldDB" id="A0AAD4QTW1"/>
<dbReference type="InterPro" id="IPR011992">
    <property type="entry name" value="EF-hand-dom_pair"/>
</dbReference>
<evidence type="ECO:0000313" key="6">
    <source>
        <dbReference type="EMBL" id="KAI1694652.1"/>
    </source>
</evidence>
<dbReference type="Pfam" id="PF13499">
    <property type="entry name" value="EF-hand_7"/>
    <property type="match status" value="2"/>
</dbReference>
<dbReference type="Proteomes" id="UP001201812">
    <property type="component" value="Unassembled WGS sequence"/>
</dbReference>
<evidence type="ECO:0000259" key="5">
    <source>
        <dbReference type="PROSITE" id="PS50222"/>
    </source>
</evidence>
<dbReference type="PROSITE" id="PS50222">
    <property type="entry name" value="EF_HAND_2"/>
    <property type="match status" value="3"/>
</dbReference>
<dbReference type="PANTHER" id="PTHR23055">
    <property type="entry name" value="CALCIUM BINDING PROTEINS"/>
    <property type="match status" value="1"/>
</dbReference>
<organism evidence="6 7">
    <name type="scientific">Ditylenchus destructor</name>
    <dbReference type="NCBI Taxonomy" id="166010"/>
    <lineage>
        <taxon>Eukaryota</taxon>
        <taxon>Metazoa</taxon>
        <taxon>Ecdysozoa</taxon>
        <taxon>Nematoda</taxon>
        <taxon>Chromadorea</taxon>
        <taxon>Rhabditida</taxon>
        <taxon>Tylenchina</taxon>
        <taxon>Tylenchomorpha</taxon>
        <taxon>Sphaerularioidea</taxon>
        <taxon>Anguinidae</taxon>
        <taxon>Anguininae</taxon>
        <taxon>Ditylenchus</taxon>
    </lineage>
</organism>
<proteinExistence type="predicted"/>
<keyword evidence="2" id="KW-0677">Repeat</keyword>
<name>A0AAD4QTW1_9BILA</name>
<keyword evidence="7" id="KW-1185">Reference proteome</keyword>
<dbReference type="InterPro" id="IPR028846">
    <property type="entry name" value="Recoverin"/>
</dbReference>
<feature type="chain" id="PRO_5042162742" evidence="4">
    <location>
        <begin position="22"/>
        <end position="153"/>
    </location>
</feature>
<evidence type="ECO:0000256" key="1">
    <source>
        <dbReference type="ARBA" id="ARBA00022723"/>
    </source>
</evidence>
<evidence type="ECO:0000256" key="2">
    <source>
        <dbReference type="ARBA" id="ARBA00022737"/>
    </source>
</evidence>
<evidence type="ECO:0000313" key="7">
    <source>
        <dbReference type="Proteomes" id="UP001201812"/>
    </source>
</evidence>
<keyword evidence="3" id="KW-0106">Calcium</keyword>
<dbReference type="InterPro" id="IPR018247">
    <property type="entry name" value="EF_Hand_1_Ca_BS"/>
</dbReference>